<evidence type="ECO:0000313" key="2">
    <source>
        <dbReference type="Proteomes" id="UP000735302"/>
    </source>
</evidence>
<proteinExistence type="predicted"/>
<protein>
    <submittedName>
        <fullName evidence="1">Uncharacterized protein</fullName>
    </submittedName>
</protein>
<gene>
    <name evidence="1" type="ORF">PoB_003037800</name>
</gene>
<dbReference type="Proteomes" id="UP000735302">
    <property type="component" value="Unassembled WGS sequence"/>
</dbReference>
<evidence type="ECO:0000313" key="1">
    <source>
        <dbReference type="EMBL" id="GFO03873.1"/>
    </source>
</evidence>
<comment type="caution">
    <text evidence="1">The sequence shown here is derived from an EMBL/GenBank/DDBJ whole genome shotgun (WGS) entry which is preliminary data.</text>
</comment>
<organism evidence="1 2">
    <name type="scientific">Plakobranchus ocellatus</name>
    <dbReference type="NCBI Taxonomy" id="259542"/>
    <lineage>
        <taxon>Eukaryota</taxon>
        <taxon>Metazoa</taxon>
        <taxon>Spiralia</taxon>
        <taxon>Lophotrochozoa</taxon>
        <taxon>Mollusca</taxon>
        <taxon>Gastropoda</taxon>
        <taxon>Heterobranchia</taxon>
        <taxon>Euthyneura</taxon>
        <taxon>Panpulmonata</taxon>
        <taxon>Sacoglossa</taxon>
        <taxon>Placobranchoidea</taxon>
        <taxon>Plakobranchidae</taxon>
        <taxon>Plakobranchus</taxon>
    </lineage>
</organism>
<sequence>MFTFPETDYLKGSNSRHRCLTHLQFLFRPTRLTPVRTALAESLATGSVCLPGLLKHNKILTLTDSPPTLVMFLCIMTADLDLAWF</sequence>
<keyword evidence="2" id="KW-1185">Reference proteome</keyword>
<dbReference type="EMBL" id="BLXT01003731">
    <property type="protein sequence ID" value="GFO03873.1"/>
    <property type="molecule type" value="Genomic_DNA"/>
</dbReference>
<reference evidence="1 2" key="1">
    <citation type="journal article" date="2021" name="Elife">
        <title>Chloroplast acquisition without the gene transfer in kleptoplastic sea slugs, Plakobranchus ocellatus.</title>
        <authorList>
            <person name="Maeda T."/>
            <person name="Takahashi S."/>
            <person name="Yoshida T."/>
            <person name="Shimamura S."/>
            <person name="Takaki Y."/>
            <person name="Nagai Y."/>
            <person name="Toyoda A."/>
            <person name="Suzuki Y."/>
            <person name="Arimoto A."/>
            <person name="Ishii H."/>
            <person name="Satoh N."/>
            <person name="Nishiyama T."/>
            <person name="Hasebe M."/>
            <person name="Maruyama T."/>
            <person name="Minagawa J."/>
            <person name="Obokata J."/>
            <person name="Shigenobu S."/>
        </authorList>
    </citation>
    <scope>NUCLEOTIDE SEQUENCE [LARGE SCALE GENOMIC DNA]</scope>
</reference>
<accession>A0AAV4AAU9</accession>
<name>A0AAV4AAU9_9GAST</name>
<dbReference type="AlphaFoldDB" id="A0AAV4AAU9"/>